<sequence>MRLSLLLICLLILPTYAFPASITIGSALNRPPYIIEDAESGLEIDIIKAAFKEMGQSVNFKFYSRKRQVLYFNKDRLDAVMTMNPANGVDGYWSNDYVDYTNVAISLAAQHLEIKSIADLKNYSIAAFENARLLLGAEFNAVAQQTIYREVDTQLSQNRMLYLGRINTVIADRYIFTQLNRFVEPNIDTQQALSYHFIFPPTSYRMVFHNSVARDTFNQGLAKIKANGIYQTLVVKYLGSA</sequence>
<dbReference type="InterPro" id="IPR001638">
    <property type="entry name" value="Solute-binding_3/MltF_N"/>
</dbReference>
<dbReference type="Proteomes" id="UP001155604">
    <property type="component" value="Unassembled WGS sequence"/>
</dbReference>
<dbReference type="EMBL" id="JAMTCC010000072">
    <property type="protein sequence ID" value="MCT7948008.1"/>
    <property type="molecule type" value="Genomic_DNA"/>
</dbReference>
<dbReference type="RefSeq" id="WP_012588746.1">
    <property type="nucleotide sequence ID" value="NZ_JAMTCC010000072.1"/>
</dbReference>
<feature type="domain" description="Solute-binding protein family 3/N-terminal" evidence="1">
    <location>
        <begin position="22"/>
        <end position="239"/>
    </location>
</feature>
<dbReference type="Gene3D" id="3.40.190.10">
    <property type="entry name" value="Periplasmic binding protein-like II"/>
    <property type="match status" value="2"/>
</dbReference>
<dbReference type="Pfam" id="PF00497">
    <property type="entry name" value="SBP_bac_3"/>
    <property type="match status" value="1"/>
</dbReference>
<keyword evidence="3" id="KW-1185">Reference proteome</keyword>
<proteinExistence type="predicted"/>
<evidence type="ECO:0000313" key="3">
    <source>
        <dbReference type="Proteomes" id="UP001155604"/>
    </source>
</evidence>
<dbReference type="AlphaFoldDB" id="A0A9X2WZ31"/>
<organism evidence="2 3">
    <name type="scientific">Shewanella septentrionalis</name>
    <dbReference type="NCBI Taxonomy" id="2952223"/>
    <lineage>
        <taxon>Bacteria</taxon>
        <taxon>Pseudomonadati</taxon>
        <taxon>Pseudomonadota</taxon>
        <taxon>Gammaproteobacteria</taxon>
        <taxon>Alteromonadales</taxon>
        <taxon>Shewanellaceae</taxon>
        <taxon>Shewanella</taxon>
    </lineage>
</organism>
<comment type="caution">
    <text evidence="2">The sequence shown here is derived from an EMBL/GenBank/DDBJ whole genome shotgun (WGS) entry which is preliminary data.</text>
</comment>
<evidence type="ECO:0000259" key="1">
    <source>
        <dbReference type="Pfam" id="PF00497"/>
    </source>
</evidence>
<dbReference type="SUPFAM" id="SSF53850">
    <property type="entry name" value="Periplasmic binding protein-like II"/>
    <property type="match status" value="1"/>
</dbReference>
<accession>A0A9X2WZ31</accession>
<reference evidence="2" key="1">
    <citation type="journal article" date="2023" name="Int. J. Syst. Evol. Microbiol.">
        <title>&lt;i&gt;Shewanella septentrionalis&lt;/i&gt; sp. nov. and &lt;i&gt;Shewanella holmiensis&lt;/i&gt; sp. nov., isolated from Baltic Sea water and sediments.</title>
        <authorList>
            <person name="Martin-Rodriguez A.J."/>
            <person name="Thorell K."/>
            <person name="Joffre E."/>
            <person name="Jensie-Markopoulos S."/>
            <person name="Moore E.R.B."/>
            <person name="Sjoling A."/>
        </authorList>
    </citation>
    <scope>NUCLEOTIDE SEQUENCE</scope>
    <source>
        <strain evidence="2">SP1W3</strain>
    </source>
</reference>
<gene>
    <name evidence="2" type="ORF">NE536_21930</name>
</gene>
<protein>
    <submittedName>
        <fullName evidence="2">Transporter substrate-binding domain-containing protein</fullName>
    </submittedName>
</protein>
<evidence type="ECO:0000313" key="2">
    <source>
        <dbReference type="EMBL" id="MCT7948008.1"/>
    </source>
</evidence>
<name>A0A9X2WZ31_9GAMM</name>